<gene>
    <name evidence="1" type="ORF">SAMN04488057_10349</name>
</gene>
<proteinExistence type="predicted"/>
<dbReference type="OrthoDB" id="1488184at2"/>
<accession>A0A1M7L087</accession>
<dbReference type="Pfam" id="PF19268">
    <property type="entry name" value="CIS_TMP"/>
    <property type="match status" value="1"/>
</dbReference>
<keyword evidence="2" id="KW-1185">Reference proteome</keyword>
<dbReference type="AlphaFoldDB" id="A0A1M7L087"/>
<sequence length="502" mass="58570">MGKNKAHSIQKVQVEIFTSSIETGKLMERDMSSFIRTRIFPLIEQYLDKLESKLDNRFLQIPHLSLEIGFARNEFPAIADLEVQIDAQMNEVVEKIPAIAYQKDSFQLLKNANGQLRNNLPVENFLSENETEKVLLLENENKDFQAWIYFLEKGELPWWYPEVKARINFQFKTLKLFLENDFNRNTLWQKIAANRVFFNRLLSQYSGKEVRELLWFVLGDKVPMDRLGFEHIHKKIFSNELEVVFQIFIGISHYQEGKPFHEIPIIRSLIENGIPEKLFAAVNAVVQDTLTESELTIWRSFFDEFNNTITGEKVYQGSDGAEAQQVMIDPLDRSQKNDGESHYLDHAGLILIHPFLKAFFGDCGFLDQSGQLIEPELAVHTLYYLASRQVAPFEFELVFEKYLCGLDIHQPISRNIKLSRRTREKAAVLLESLLENWNKLKNTSAETVLNEFLTRSGKLVLEDHQDRLFVERKAQDVLLDGLPWNLSIIKLPWRKKILMVEW</sequence>
<evidence type="ECO:0000313" key="1">
    <source>
        <dbReference type="EMBL" id="SHM71225.1"/>
    </source>
</evidence>
<dbReference type="Proteomes" id="UP000184513">
    <property type="component" value="Unassembled WGS sequence"/>
</dbReference>
<dbReference type="EMBL" id="FRCY01000003">
    <property type="protein sequence ID" value="SHM71225.1"/>
    <property type="molecule type" value="Genomic_DNA"/>
</dbReference>
<protein>
    <submittedName>
        <fullName evidence="1">Uncharacterized protein</fullName>
    </submittedName>
</protein>
<dbReference type="InterPro" id="IPR045538">
    <property type="entry name" value="CIS_TMP"/>
</dbReference>
<reference evidence="1 2" key="1">
    <citation type="submission" date="2016-11" db="EMBL/GenBank/DDBJ databases">
        <authorList>
            <person name="Jaros S."/>
            <person name="Januszkiewicz K."/>
            <person name="Wedrychowicz H."/>
        </authorList>
    </citation>
    <scope>NUCLEOTIDE SEQUENCE [LARGE SCALE GENOMIC DNA]</scope>
    <source>
        <strain evidence="1 2">CGMCC 1.6102</strain>
    </source>
</reference>
<name>A0A1M7L087_9BACT</name>
<organism evidence="1 2">
    <name type="scientific">Cyclobacterium lianum</name>
    <dbReference type="NCBI Taxonomy" id="388280"/>
    <lineage>
        <taxon>Bacteria</taxon>
        <taxon>Pseudomonadati</taxon>
        <taxon>Bacteroidota</taxon>
        <taxon>Cytophagia</taxon>
        <taxon>Cytophagales</taxon>
        <taxon>Cyclobacteriaceae</taxon>
        <taxon>Cyclobacterium</taxon>
    </lineage>
</organism>
<dbReference type="STRING" id="388280.SAMN04488057_10349"/>
<dbReference type="RefSeq" id="WP_073093320.1">
    <property type="nucleotide sequence ID" value="NZ_FRCY01000003.1"/>
</dbReference>
<evidence type="ECO:0000313" key="2">
    <source>
        <dbReference type="Proteomes" id="UP000184513"/>
    </source>
</evidence>